<dbReference type="VEuPathDB" id="VectorBase:GBRI017013"/>
<evidence type="ECO:0000313" key="1">
    <source>
        <dbReference type="EnsemblMetazoa" id="GBRI017013-PA"/>
    </source>
</evidence>
<organism evidence="1 2">
    <name type="scientific">Glossina brevipalpis</name>
    <dbReference type="NCBI Taxonomy" id="37001"/>
    <lineage>
        <taxon>Eukaryota</taxon>
        <taxon>Metazoa</taxon>
        <taxon>Ecdysozoa</taxon>
        <taxon>Arthropoda</taxon>
        <taxon>Hexapoda</taxon>
        <taxon>Insecta</taxon>
        <taxon>Pterygota</taxon>
        <taxon>Neoptera</taxon>
        <taxon>Endopterygota</taxon>
        <taxon>Diptera</taxon>
        <taxon>Brachycera</taxon>
        <taxon>Muscomorpha</taxon>
        <taxon>Hippoboscoidea</taxon>
        <taxon>Glossinidae</taxon>
        <taxon>Glossina</taxon>
    </lineage>
</organism>
<keyword evidence="2" id="KW-1185">Reference proteome</keyword>
<reference evidence="1" key="2">
    <citation type="submission" date="2020-05" db="UniProtKB">
        <authorList>
            <consortium name="EnsemblMetazoa"/>
        </authorList>
    </citation>
    <scope>IDENTIFICATION</scope>
    <source>
        <strain evidence="1">IAEA</strain>
    </source>
</reference>
<accession>A0A1A9WES1</accession>
<dbReference type="Proteomes" id="UP000091820">
    <property type="component" value="Unassembled WGS sequence"/>
</dbReference>
<sequence>MDGDTSINLQKQLLNLQSQLMDCSFNSTQDTNNDNKIENDYLESTEPLWCIDDDGLFCAQGLVNHSRGHKSSVFVVWDDNYILNFVFKTSSKTQKTTLTNVRIPLPYCNGDIEEIQQMLILDFNTLLLMKSGRVYYFSSIKLIHQLNYLEGVRCMCMTSTKSKEFSVIRLQIGGGTKQLCLQVFQDTSELGNATYPEEFLLRSYDISFDERNLFDCNWEDEHYSLITLIVNNENKEFLSKLFEIGRYFLDGNEQEINLTIQQELHIFTISGNVLILAGAILDEVADTPLVAKVIENHQIHLLNIYASNVECVKIDCAQQFLIVLLQCGYIDVWYKSNQQFKGTFQLKTIQITTFTHYDFCSSNTTFYFVTPDQISEIKISMNKHWQEGKEECLIQEKYKAISGMMACTWAEHLKQLVCISYNNIFYCLTFPEDDHTKYSEDTTQHDNLQELYALTKDDVQKLLKKAHIINELMEQPSLLHQQIEKEYQKQVSIAMGSKTELLKKYYKAYIEYCNCLPALESYPNDTALIKIKLKKNQRSRDAITYYALIYFKLDKQDESILSAFTGTNWYLQLYNENQSVYLFLPGEMLKRNLCLLVECKAQKDKKSLANFQVKLFTFILHASNYLSVNFVIDLEENEKSFQNIFSHKAYLLNLWSPSTKLNEMFQKNFKNKEEIIPATPVENVTCSFSFQNNDDVEKVFENLKLKVNGLENDVKLYYLGHYLIVLNYNNTSKIVSITSQFPEALYYLKQYFLLIIKTNSDLQCTTSACLESKQAQIMQYQSNIERLYGFLTEADLSNTEKDANSIHLENLKKVYTKMREDLHEMFI</sequence>
<evidence type="ECO:0000313" key="2">
    <source>
        <dbReference type="Proteomes" id="UP000091820"/>
    </source>
</evidence>
<protein>
    <submittedName>
        <fullName evidence="1">Uncharacterized protein</fullName>
    </submittedName>
</protein>
<dbReference type="AlphaFoldDB" id="A0A1A9WES1"/>
<dbReference type="EnsemblMetazoa" id="GBRI017013-RA">
    <property type="protein sequence ID" value="GBRI017013-PA"/>
    <property type="gene ID" value="GBRI017013"/>
</dbReference>
<proteinExistence type="predicted"/>
<reference evidence="2" key="1">
    <citation type="submission" date="2014-03" db="EMBL/GenBank/DDBJ databases">
        <authorList>
            <person name="Aksoy S."/>
            <person name="Warren W."/>
            <person name="Wilson R.K."/>
        </authorList>
    </citation>
    <scope>NUCLEOTIDE SEQUENCE [LARGE SCALE GENOMIC DNA]</scope>
    <source>
        <strain evidence="2">IAEA</strain>
    </source>
</reference>
<name>A0A1A9WES1_9MUSC</name>